<dbReference type="Pfam" id="PF00291">
    <property type="entry name" value="PALP"/>
    <property type="match status" value="1"/>
</dbReference>
<dbReference type="RefSeq" id="WP_242664538.1">
    <property type="nucleotide sequence ID" value="NZ_FXWJ01000004.1"/>
</dbReference>
<dbReference type="Gene3D" id="3.40.50.1100">
    <property type="match status" value="2"/>
</dbReference>
<organism evidence="5 6">
    <name type="scientific">Plantibacter elymi</name>
    <name type="common">nom. nud.</name>
    <dbReference type="NCBI Taxonomy" id="199708"/>
    <lineage>
        <taxon>Bacteria</taxon>
        <taxon>Bacillati</taxon>
        <taxon>Actinomycetota</taxon>
        <taxon>Actinomycetes</taxon>
        <taxon>Micrococcales</taxon>
        <taxon>Microbacteriaceae</taxon>
        <taxon>Plantibacter</taxon>
    </lineage>
</organism>
<proteinExistence type="inferred from homology"/>
<evidence type="ECO:0000256" key="3">
    <source>
        <dbReference type="ARBA" id="ARBA00022898"/>
    </source>
</evidence>
<sequence length="321" mass="32490">MNGDQQLIPDPTFVSGPTQVHLADRLAVAIGLDAGDLLIKRDDLIELGGGGNKARKLQITMGEALRSGAGAVLTTGAPQSNHARLTAAAAARVGLRCVLVLQEEAPPKPLGNVLLDQLFGAHIVWSGDASAEAVADDLQTGGSLGSVSRIPFGGSNAASAKAYIDAAGELRNQVPDVRHVVVAIGSGGTMAGLVSGLGAEVVLGVDCGAVPDGRATVAGLIAAMGHGDQYPAESLRVDRSQIGAGYEHLTDGTRAALTLAAEREGLLLDPTYTGRACSGLVDAVARGDIRPGERTVFLHTGGLPGLFGHPAFAGSDAEPPV</sequence>
<evidence type="ECO:0000313" key="6">
    <source>
        <dbReference type="Proteomes" id="UP000194464"/>
    </source>
</evidence>
<dbReference type="EMBL" id="FXWJ01000004">
    <property type="protein sequence ID" value="SMQ72347.1"/>
    <property type="molecule type" value="Genomic_DNA"/>
</dbReference>
<keyword evidence="3" id="KW-0663">Pyridoxal phosphate</keyword>
<accession>A0ABY1RG81</accession>
<comment type="similarity">
    <text evidence="2">Belongs to the ACC deaminase/D-cysteine desulfhydrase family.</text>
</comment>
<feature type="domain" description="Tryptophan synthase beta chain-like PALP" evidence="4">
    <location>
        <begin position="15"/>
        <end position="301"/>
    </location>
</feature>
<evidence type="ECO:0000259" key="4">
    <source>
        <dbReference type="Pfam" id="PF00291"/>
    </source>
</evidence>
<dbReference type="PANTHER" id="PTHR43780:SF2">
    <property type="entry name" value="1-AMINOCYCLOPROPANE-1-CARBOXYLATE DEAMINASE-RELATED"/>
    <property type="match status" value="1"/>
</dbReference>
<keyword evidence="6" id="KW-1185">Reference proteome</keyword>
<dbReference type="Proteomes" id="UP000194464">
    <property type="component" value="Unassembled WGS sequence"/>
</dbReference>
<comment type="caution">
    <text evidence="5">The sequence shown here is derived from an EMBL/GenBank/DDBJ whole genome shotgun (WGS) entry which is preliminary data.</text>
</comment>
<dbReference type="PIRSF" id="PIRSF006278">
    <property type="entry name" value="ACCD_DCysDesulf"/>
    <property type="match status" value="1"/>
</dbReference>
<dbReference type="SUPFAM" id="SSF53686">
    <property type="entry name" value="Tryptophan synthase beta subunit-like PLP-dependent enzymes"/>
    <property type="match status" value="1"/>
</dbReference>
<dbReference type="InterPro" id="IPR036052">
    <property type="entry name" value="TrpB-like_PALP_sf"/>
</dbReference>
<gene>
    <name evidence="5" type="ORF">SAMN06295909_2644</name>
</gene>
<dbReference type="InterPro" id="IPR001926">
    <property type="entry name" value="TrpB-like_PALP"/>
</dbReference>
<name>A0ABY1RG81_9MICO</name>
<evidence type="ECO:0000256" key="1">
    <source>
        <dbReference type="ARBA" id="ARBA00001933"/>
    </source>
</evidence>
<dbReference type="InterPro" id="IPR027278">
    <property type="entry name" value="ACCD_DCysDesulf"/>
</dbReference>
<protein>
    <submittedName>
        <fullName evidence="5">D-cysteine desulfhydrase</fullName>
    </submittedName>
</protein>
<dbReference type="PANTHER" id="PTHR43780">
    <property type="entry name" value="1-AMINOCYCLOPROPANE-1-CARBOXYLATE DEAMINASE-RELATED"/>
    <property type="match status" value="1"/>
</dbReference>
<comment type="cofactor">
    <cofactor evidence="1">
        <name>pyridoxal 5'-phosphate</name>
        <dbReference type="ChEBI" id="CHEBI:597326"/>
    </cofactor>
</comment>
<reference evidence="5 6" key="1">
    <citation type="submission" date="2017-04" db="EMBL/GenBank/DDBJ databases">
        <authorList>
            <person name="Varghese N."/>
            <person name="Submissions S."/>
        </authorList>
    </citation>
    <scope>NUCLEOTIDE SEQUENCE [LARGE SCALE GENOMIC DNA]</scope>
    <source>
        <strain evidence="5 6">VKM Ac-1784</strain>
    </source>
</reference>
<evidence type="ECO:0000313" key="5">
    <source>
        <dbReference type="EMBL" id="SMQ72347.1"/>
    </source>
</evidence>
<evidence type="ECO:0000256" key="2">
    <source>
        <dbReference type="ARBA" id="ARBA00008639"/>
    </source>
</evidence>